<sequence length="92" mass="10321">MTISELQVKDIVAIEDGRKLGYITDLEIDVDRGYIVALVIALKGKMFGLFGNEEEMVIPWNHIVTIGADVILVRTETPKLTHSMNTNEYDAQ</sequence>
<dbReference type="InterPro" id="IPR014238">
    <property type="entry name" value="Spore_YlmC/YmxH"/>
</dbReference>
<dbReference type="SUPFAM" id="SSF50346">
    <property type="entry name" value="PRC-barrel domain"/>
    <property type="match status" value="1"/>
</dbReference>
<dbReference type="Pfam" id="PF05239">
    <property type="entry name" value="PRC"/>
    <property type="match status" value="1"/>
</dbReference>
<dbReference type="InterPro" id="IPR011033">
    <property type="entry name" value="PRC_barrel-like_sf"/>
</dbReference>
<proteinExistence type="predicted"/>
<keyword evidence="3" id="KW-1185">Reference proteome</keyword>
<protein>
    <submittedName>
        <fullName evidence="2">YlmC/YmxH family sporulation protein</fullName>
    </submittedName>
</protein>
<dbReference type="Proteomes" id="UP001500880">
    <property type="component" value="Unassembled WGS sequence"/>
</dbReference>
<dbReference type="RefSeq" id="WP_343840945.1">
    <property type="nucleotide sequence ID" value="NZ_BAAADO010000004.1"/>
</dbReference>
<gene>
    <name evidence="2" type="ORF">GCM10008986_22230</name>
</gene>
<evidence type="ECO:0000259" key="1">
    <source>
        <dbReference type="Pfam" id="PF05239"/>
    </source>
</evidence>
<name>A0ABN1BCW8_9BACI</name>
<dbReference type="PANTHER" id="PTHR40061">
    <property type="entry name" value="SPORULATION PROTEIN YLMC-RELATED"/>
    <property type="match status" value="1"/>
</dbReference>
<dbReference type="EMBL" id="BAAADO010000004">
    <property type="protein sequence ID" value="GAA0495100.1"/>
    <property type="molecule type" value="Genomic_DNA"/>
</dbReference>
<comment type="caution">
    <text evidence="2">The sequence shown here is derived from an EMBL/GenBank/DDBJ whole genome shotgun (WGS) entry which is preliminary data.</text>
</comment>
<evidence type="ECO:0000313" key="2">
    <source>
        <dbReference type="EMBL" id="GAA0495100.1"/>
    </source>
</evidence>
<organism evidence="2 3">
    <name type="scientific">Salinibacillus aidingensis</name>
    <dbReference type="NCBI Taxonomy" id="237684"/>
    <lineage>
        <taxon>Bacteria</taxon>
        <taxon>Bacillati</taxon>
        <taxon>Bacillota</taxon>
        <taxon>Bacilli</taxon>
        <taxon>Bacillales</taxon>
        <taxon>Bacillaceae</taxon>
        <taxon>Salinibacillus</taxon>
    </lineage>
</organism>
<dbReference type="InterPro" id="IPR027275">
    <property type="entry name" value="PRC-brl_dom"/>
</dbReference>
<accession>A0ABN1BCW8</accession>
<evidence type="ECO:0000313" key="3">
    <source>
        <dbReference type="Proteomes" id="UP001500880"/>
    </source>
</evidence>
<dbReference type="NCBIfam" id="TIGR02888">
    <property type="entry name" value="spore_YlmC_YmxH"/>
    <property type="match status" value="1"/>
</dbReference>
<dbReference type="PANTHER" id="PTHR40061:SF1">
    <property type="entry name" value="SPORULATION PROTEIN YLMC-RELATED"/>
    <property type="match status" value="1"/>
</dbReference>
<reference evidence="2 3" key="1">
    <citation type="journal article" date="2019" name="Int. J. Syst. Evol. Microbiol.">
        <title>The Global Catalogue of Microorganisms (GCM) 10K type strain sequencing project: providing services to taxonomists for standard genome sequencing and annotation.</title>
        <authorList>
            <consortium name="The Broad Institute Genomics Platform"/>
            <consortium name="The Broad Institute Genome Sequencing Center for Infectious Disease"/>
            <person name="Wu L."/>
            <person name="Ma J."/>
        </authorList>
    </citation>
    <scope>NUCLEOTIDE SEQUENCE [LARGE SCALE GENOMIC DNA]</scope>
    <source>
        <strain evidence="2 3">JCM 12389</strain>
    </source>
</reference>
<dbReference type="Gene3D" id="2.30.30.240">
    <property type="entry name" value="PRC-barrel domain"/>
    <property type="match status" value="1"/>
</dbReference>
<feature type="domain" description="PRC-barrel" evidence="1">
    <location>
        <begin position="2"/>
        <end position="74"/>
    </location>
</feature>